<dbReference type="AlphaFoldDB" id="A0A2P7RVW3"/>
<keyword evidence="5" id="KW-0997">Cell inner membrane</keyword>
<evidence type="ECO:0000256" key="4">
    <source>
        <dbReference type="ARBA" id="ARBA00022475"/>
    </source>
</evidence>
<keyword evidence="4" id="KW-1003">Cell membrane</keyword>
<keyword evidence="3" id="KW-0813">Transport</keyword>
<evidence type="ECO:0000313" key="16">
    <source>
        <dbReference type="EMBL" id="PSJ54365.1"/>
    </source>
</evidence>
<evidence type="ECO:0000256" key="5">
    <source>
        <dbReference type="ARBA" id="ARBA00022519"/>
    </source>
</evidence>
<sequence>MREVWGWSLLASGAVAGFFLIVDTAFFLANVVKVLDGGYVPLLLAACVYGLMLTWHNGAQAVSRGLHERLVPVAQFMKQLKAAGVPRVPAVFLTRTTSDTPPIMVWHVKRNRALHERLFALTIETQSIPRVRDKDRLSADEIAPNFWRATVRYGFMERPDIPALLRKAHATGCGIDLDDVTYYIGHETVVSRVGGRGHWVTRFQNKLFSLMERNSTHVTDFFRVPSESVVEIGRQIAI</sequence>
<evidence type="ECO:0000256" key="6">
    <source>
        <dbReference type="ARBA" id="ARBA00022538"/>
    </source>
</evidence>
<comment type="caution">
    <text evidence="16">The sequence shown here is derived from an EMBL/GenBank/DDBJ whole genome shotgun (WGS) entry which is preliminary data.</text>
</comment>
<accession>A0A2P7RVW3</accession>
<reference evidence="16 17" key="1">
    <citation type="submission" date="2018-03" db="EMBL/GenBank/DDBJ databases">
        <title>The draft genome of Mesorhizobium soli JCM 19897.</title>
        <authorList>
            <person name="Li L."/>
            <person name="Liu L."/>
            <person name="Liang L."/>
            <person name="Wang T."/>
            <person name="Zhang X."/>
        </authorList>
    </citation>
    <scope>NUCLEOTIDE SEQUENCE [LARGE SCALE GENOMIC DNA]</scope>
    <source>
        <strain evidence="16 17">JCM 19897</strain>
    </source>
</reference>
<comment type="subcellular location">
    <subcellularLocation>
        <location evidence="1">Membrane</location>
        <topology evidence="1">Multi-pass membrane protein</topology>
    </subcellularLocation>
</comment>
<evidence type="ECO:0000259" key="14">
    <source>
        <dbReference type="Pfam" id="PF02705"/>
    </source>
</evidence>
<keyword evidence="10 13" id="KW-1133">Transmembrane helix</keyword>
<evidence type="ECO:0000256" key="8">
    <source>
        <dbReference type="ARBA" id="ARBA00022847"/>
    </source>
</evidence>
<feature type="transmembrane region" description="Helical" evidence="13">
    <location>
        <begin position="38"/>
        <end position="55"/>
    </location>
</feature>
<evidence type="ECO:0000256" key="2">
    <source>
        <dbReference type="ARBA" id="ARBA00007019"/>
    </source>
</evidence>
<dbReference type="Pfam" id="PF22776">
    <property type="entry name" value="K_trans_C"/>
    <property type="match status" value="1"/>
</dbReference>
<keyword evidence="17" id="KW-1185">Reference proteome</keyword>
<dbReference type="GO" id="GO:0015293">
    <property type="term" value="F:symporter activity"/>
    <property type="evidence" value="ECO:0007669"/>
    <property type="project" value="UniProtKB-KW"/>
</dbReference>
<dbReference type="PANTHER" id="PTHR30540">
    <property type="entry name" value="OSMOTIC STRESS POTASSIUM TRANSPORTER"/>
    <property type="match status" value="1"/>
</dbReference>
<evidence type="ECO:0000256" key="9">
    <source>
        <dbReference type="ARBA" id="ARBA00022958"/>
    </source>
</evidence>
<evidence type="ECO:0000259" key="15">
    <source>
        <dbReference type="Pfam" id="PF22776"/>
    </source>
</evidence>
<evidence type="ECO:0000256" key="1">
    <source>
        <dbReference type="ARBA" id="ARBA00004141"/>
    </source>
</evidence>
<feature type="transmembrane region" description="Helical" evidence="13">
    <location>
        <begin position="7"/>
        <end position="32"/>
    </location>
</feature>
<feature type="domain" description="K+ potassium transporter C-terminal" evidence="15">
    <location>
        <begin position="90"/>
        <end position="238"/>
    </location>
</feature>
<dbReference type="InterPro" id="IPR053952">
    <property type="entry name" value="K_trans_C"/>
</dbReference>
<evidence type="ECO:0000256" key="11">
    <source>
        <dbReference type="ARBA" id="ARBA00023065"/>
    </source>
</evidence>
<evidence type="ECO:0000256" key="10">
    <source>
        <dbReference type="ARBA" id="ARBA00022989"/>
    </source>
</evidence>
<keyword evidence="12 13" id="KW-0472">Membrane</keyword>
<proteinExistence type="inferred from homology"/>
<evidence type="ECO:0008006" key="18">
    <source>
        <dbReference type="Google" id="ProtNLM"/>
    </source>
</evidence>
<gene>
    <name evidence="16" type="ORF">C7I85_27355</name>
</gene>
<evidence type="ECO:0000256" key="3">
    <source>
        <dbReference type="ARBA" id="ARBA00022448"/>
    </source>
</evidence>
<dbReference type="EMBL" id="PXYL01000026">
    <property type="protein sequence ID" value="PSJ54365.1"/>
    <property type="molecule type" value="Genomic_DNA"/>
</dbReference>
<dbReference type="Pfam" id="PF02705">
    <property type="entry name" value="K_trans"/>
    <property type="match status" value="1"/>
</dbReference>
<evidence type="ECO:0000256" key="7">
    <source>
        <dbReference type="ARBA" id="ARBA00022692"/>
    </source>
</evidence>
<comment type="similarity">
    <text evidence="2">Belongs to the HAK/KUP transporter (TC 2.A.72) family.</text>
</comment>
<dbReference type="Proteomes" id="UP000240653">
    <property type="component" value="Unassembled WGS sequence"/>
</dbReference>
<evidence type="ECO:0000313" key="17">
    <source>
        <dbReference type="Proteomes" id="UP000240653"/>
    </source>
</evidence>
<keyword evidence="8" id="KW-0769">Symport</keyword>
<dbReference type="InterPro" id="IPR003855">
    <property type="entry name" value="K+_transporter"/>
</dbReference>
<keyword evidence="9" id="KW-0630">Potassium</keyword>
<keyword evidence="6" id="KW-0633">Potassium transport</keyword>
<keyword evidence="11" id="KW-0406">Ion transport</keyword>
<evidence type="ECO:0000256" key="13">
    <source>
        <dbReference type="SAM" id="Phobius"/>
    </source>
</evidence>
<dbReference type="PANTHER" id="PTHR30540:SF79">
    <property type="entry name" value="LOW AFFINITY POTASSIUM TRANSPORT SYSTEM PROTEIN KUP"/>
    <property type="match status" value="1"/>
</dbReference>
<name>A0A2P7RVW3_9HYPH</name>
<protein>
    <recommendedName>
        <fullName evidence="18">Potassium transporter Kup</fullName>
    </recommendedName>
</protein>
<dbReference type="GO" id="GO:0015079">
    <property type="term" value="F:potassium ion transmembrane transporter activity"/>
    <property type="evidence" value="ECO:0007669"/>
    <property type="project" value="InterPro"/>
</dbReference>
<evidence type="ECO:0000256" key="12">
    <source>
        <dbReference type="ARBA" id="ARBA00023136"/>
    </source>
</evidence>
<dbReference type="OrthoDB" id="9805577at2"/>
<dbReference type="GO" id="GO:0016020">
    <property type="term" value="C:membrane"/>
    <property type="evidence" value="ECO:0007669"/>
    <property type="project" value="UniProtKB-SubCell"/>
</dbReference>
<keyword evidence="7 13" id="KW-0812">Transmembrane</keyword>
<organism evidence="16 17">
    <name type="scientific">Pseudaminobacter soli</name>
    <name type="common">ex Li et al. 2025</name>
    <dbReference type="NCBI Taxonomy" id="1295366"/>
    <lineage>
        <taxon>Bacteria</taxon>
        <taxon>Pseudomonadati</taxon>
        <taxon>Pseudomonadota</taxon>
        <taxon>Alphaproteobacteria</taxon>
        <taxon>Hyphomicrobiales</taxon>
        <taxon>Phyllobacteriaceae</taxon>
        <taxon>Pseudaminobacter</taxon>
    </lineage>
</organism>
<dbReference type="InterPro" id="IPR053951">
    <property type="entry name" value="K_trans_N"/>
</dbReference>
<feature type="domain" description="K+ potassium transporter integral membrane" evidence="14">
    <location>
        <begin position="1"/>
        <end position="78"/>
    </location>
</feature>